<reference evidence="8 9" key="1">
    <citation type="submission" date="2016-11" db="EMBL/GenBank/DDBJ databases">
        <title>Actinomyces gypaetusis sp. nov. isolated from the vulture Gypaetus barbatus in Qinghai Tibet Plateau China.</title>
        <authorList>
            <person name="Meng X."/>
        </authorList>
    </citation>
    <scope>NUCLEOTIDE SEQUENCE [LARGE SCALE GENOMIC DNA]</scope>
    <source>
        <strain evidence="8 9">VUL4_2</strain>
    </source>
</reference>
<evidence type="ECO:0000256" key="4">
    <source>
        <dbReference type="ARBA" id="ARBA00022723"/>
    </source>
</evidence>
<dbReference type="GO" id="GO:0051539">
    <property type="term" value="F:4 iron, 4 sulfur cluster binding"/>
    <property type="evidence" value="ECO:0007669"/>
    <property type="project" value="UniProtKB-KW"/>
</dbReference>
<keyword evidence="6" id="KW-0411">Iron-sulfur</keyword>
<gene>
    <name evidence="8" type="ORF">BSR29_06835</name>
</gene>
<keyword evidence="2" id="KW-0004">4Fe-4S</keyword>
<evidence type="ECO:0000313" key="9">
    <source>
        <dbReference type="Proteomes" id="UP000186785"/>
    </source>
</evidence>
<comment type="caution">
    <text evidence="8">The sequence shown here is derived from an EMBL/GenBank/DDBJ whole genome shotgun (WGS) entry which is preliminary data.</text>
</comment>
<dbReference type="STRING" id="1921764.BSR28_05455"/>
<feature type="domain" description="Radical SAM core" evidence="7">
    <location>
        <begin position="19"/>
        <end position="240"/>
    </location>
</feature>
<dbReference type="InterPro" id="IPR013785">
    <property type="entry name" value="Aldolase_TIM"/>
</dbReference>
<dbReference type="Pfam" id="PF04055">
    <property type="entry name" value="Radical_SAM"/>
    <property type="match status" value="1"/>
</dbReference>
<dbReference type="InterPro" id="IPR007197">
    <property type="entry name" value="rSAM"/>
</dbReference>
<dbReference type="RefSeq" id="WP_073709567.1">
    <property type="nucleotide sequence ID" value="NZ_MQSU01000003.1"/>
</dbReference>
<sequence>MSGSDLRIAGLDPFSMVDWPGKLVATVFLQGCPWRCAYCHNHQILDPRQPGRVSVEELMQVAQSRLGFLDGLVFSGGEPLMQGSALERLLPEFKVMGYELGLHTGGAFPRALRSLLAAGCLDWVGLDVKALPRDYPRVVGRPAAVKTASVVAESLEAWLESGIAGEVRVTVYPGGSDWLTLVEELLAQGVPALALQQARAVGAAAGFQPLVDRKFVDLAAAAQELADQAGVPLEVRPAAA</sequence>
<dbReference type="AlphaFoldDB" id="A0A1Q5PK25"/>
<evidence type="ECO:0000259" key="7">
    <source>
        <dbReference type="PROSITE" id="PS51918"/>
    </source>
</evidence>
<evidence type="ECO:0000256" key="5">
    <source>
        <dbReference type="ARBA" id="ARBA00023004"/>
    </source>
</evidence>
<accession>A0A1Q5PK25</accession>
<organism evidence="8 9">
    <name type="scientific">Boudabousia liubingyangii</name>
    <dbReference type="NCBI Taxonomy" id="1921764"/>
    <lineage>
        <taxon>Bacteria</taxon>
        <taxon>Bacillati</taxon>
        <taxon>Actinomycetota</taxon>
        <taxon>Actinomycetes</taxon>
        <taxon>Actinomycetales</taxon>
        <taxon>Actinomycetaceae</taxon>
        <taxon>Boudabousia</taxon>
    </lineage>
</organism>
<dbReference type="NCBIfam" id="TIGR02495">
    <property type="entry name" value="NrdG2"/>
    <property type="match status" value="1"/>
</dbReference>
<dbReference type="SFLD" id="SFLDG01094">
    <property type="entry name" value="Uncharacterised_Radical_SAM_Su"/>
    <property type="match status" value="1"/>
</dbReference>
<dbReference type="Proteomes" id="UP000186785">
    <property type="component" value="Unassembled WGS sequence"/>
</dbReference>
<evidence type="ECO:0000256" key="1">
    <source>
        <dbReference type="ARBA" id="ARBA00001966"/>
    </source>
</evidence>
<dbReference type="InterPro" id="IPR012840">
    <property type="entry name" value="NrdG2"/>
</dbReference>
<comment type="cofactor">
    <cofactor evidence="1">
        <name>[4Fe-4S] cluster</name>
        <dbReference type="ChEBI" id="CHEBI:49883"/>
    </cofactor>
</comment>
<dbReference type="GO" id="GO:0003824">
    <property type="term" value="F:catalytic activity"/>
    <property type="evidence" value="ECO:0007669"/>
    <property type="project" value="InterPro"/>
</dbReference>
<keyword evidence="4" id="KW-0479">Metal-binding</keyword>
<protein>
    <submittedName>
        <fullName evidence="8">Anaerobic ribonucleoside-triphosphate reductase activating protein</fullName>
    </submittedName>
</protein>
<evidence type="ECO:0000256" key="2">
    <source>
        <dbReference type="ARBA" id="ARBA00022485"/>
    </source>
</evidence>
<dbReference type="GO" id="GO:0046872">
    <property type="term" value="F:metal ion binding"/>
    <property type="evidence" value="ECO:0007669"/>
    <property type="project" value="UniProtKB-KW"/>
</dbReference>
<proteinExistence type="predicted"/>
<evidence type="ECO:0000256" key="6">
    <source>
        <dbReference type="ARBA" id="ARBA00023014"/>
    </source>
</evidence>
<dbReference type="SUPFAM" id="SSF102114">
    <property type="entry name" value="Radical SAM enzymes"/>
    <property type="match status" value="1"/>
</dbReference>
<dbReference type="EMBL" id="MQSV01000005">
    <property type="protein sequence ID" value="OKL46542.1"/>
    <property type="molecule type" value="Genomic_DNA"/>
</dbReference>
<dbReference type="Gene3D" id="3.20.20.70">
    <property type="entry name" value="Aldolase class I"/>
    <property type="match status" value="1"/>
</dbReference>
<dbReference type="CDD" id="cd01335">
    <property type="entry name" value="Radical_SAM"/>
    <property type="match status" value="1"/>
</dbReference>
<dbReference type="InterPro" id="IPR058240">
    <property type="entry name" value="rSAM_sf"/>
</dbReference>
<keyword evidence="9" id="KW-1185">Reference proteome</keyword>
<dbReference type="PANTHER" id="PTHR30352:SF13">
    <property type="entry name" value="GLYCYL-RADICAL ENZYME ACTIVATING ENZYME YJJW-RELATED"/>
    <property type="match status" value="1"/>
</dbReference>
<dbReference type="SFLD" id="SFLDS00029">
    <property type="entry name" value="Radical_SAM"/>
    <property type="match status" value="1"/>
</dbReference>
<evidence type="ECO:0000256" key="3">
    <source>
        <dbReference type="ARBA" id="ARBA00022691"/>
    </source>
</evidence>
<dbReference type="InterPro" id="IPR034457">
    <property type="entry name" value="Organic_radical-activating"/>
</dbReference>
<name>A0A1Q5PK25_9ACTO</name>
<keyword evidence="3" id="KW-0949">S-adenosyl-L-methionine</keyword>
<dbReference type="PANTHER" id="PTHR30352">
    <property type="entry name" value="PYRUVATE FORMATE-LYASE-ACTIVATING ENZYME"/>
    <property type="match status" value="1"/>
</dbReference>
<keyword evidence="5" id="KW-0408">Iron</keyword>
<evidence type="ECO:0000313" key="8">
    <source>
        <dbReference type="EMBL" id="OKL46542.1"/>
    </source>
</evidence>
<dbReference type="PROSITE" id="PS51918">
    <property type="entry name" value="RADICAL_SAM"/>
    <property type="match status" value="1"/>
</dbReference>